<feature type="region of interest" description="Disordered" evidence="1">
    <location>
        <begin position="1"/>
        <end position="25"/>
    </location>
</feature>
<protein>
    <submittedName>
        <fullName evidence="2">Uncharacterized protein</fullName>
    </submittedName>
</protein>
<dbReference type="Proteomes" id="UP000255807">
    <property type="component" value="Segment"/>
</dbReference>
<proteinExistence type="predicted"/>
<evidence type="ECO:0000256" key="1">
    <source>
        <dbReference type="SAM" id="MobiDB-lite"/>
    </source>
</evidence>
<feature type="compositionally biased region" description="Polar residues" evidence="1">
    <location>
        <begin position="1"/>
        <end position="15"/>
    </location>
</feature>
<sequence>MTSSKSVNGHGSASTIGIPMSDTEPPLTAVQDRHYLKMSIPEYRSFAEAVSSFCYIDREGNHCKLRNAKTKKLKNLRHGIRKSDFLMKSLIWKEQLRLLEVELNKRQRFAKGDYS</sequence>
<name>A0A345AYF7_9CAUD</name>
<evidence type="ECO:0000313" key="2">
    <source>
        <dbReference type="EMBL" id="AXF42137.1"/>
    </source>
</evidence>
<reference evidence="2 3" key="1">
    <citation type="submission" date="2018-03" db="EMBL/GenBank/DDBJ databases">
        <title>Diverse roseophage infecting Ruegeria pomeroyi DSS-3.</title>
        <authorList>
            <person name="Zhan Y."/>
            <person name="Chen F."/>
            <person name="Wommack E."/>
            <person name="Nasko D."/>
        </authorList>
    </citation>
    <scope>NUCLEOTIDE SEQUENCE [LARGE SCALE GENOMIC DNA]</scope>
</reference>
<accession>A0A345AYF7</accession>
<organism evidence="2 3">
    <name type="scientific">Ruegeria phage vB_RpoP-V14</name>
    <dbReference type="NCBI Taxonomy" id="2218613"/>
    <lineage>
        <taxon>Viruses</taxon>
        <taxon>Duplodnaviria</taxon>
        <taxon>Heunggongvirae</taxon>
        <taxon>Uroviricota</taxon>
        <taxon>Caudoviricetes</taxon>
        <taxon>Schitoviridae</taxon>
        <taxon>Rhodovirinae</taxon>
        <taxon>Aorunvirus</taxon>
        <taxon>Aorunvirus V12</taxon>
    </lineage>
</organism>
<dbReference type="EMBL" id="MH015257">
    <property type="protein sequence ID" value="AXF42137.1"/>
    <property type="molecule type" value="Genomic_DNA"/>
</dbReference>
<evidence type="ECO:0000313" key="3">
    <source>
        <dbReference type="Proteomes" id="UP000255807"/>
    </source>
</evidence>
<gene>
    <name evidence="2" type="ORF">vBRpoPV14_19</name>
</gene>